<dbReference type="PANTHER" id="PTHR43046">
    <property type="entry name" value="GDP-MANNOSE MANNOSYL HYDROLASE"/>
    <property type="match status" value="1"/>
</dbReference>
<dbReference type="InterPro" id="IPR000086">
    <property type="entry name" value="NUDIX_hydrolase_dom"/>
</dbReference>
<organism evidence="5 6">
    <name type="scientific">Jiella flava</name>
    <dbReference type="NCBI Taxonomy" id="2816857"/>
    <lineage>
        <taxon>Bacteria</taxon>
        <taxon>Pseudomonadati</taxon>
        <taxon>Pseudomonadota</taxon>
        <taxon>Alphaproteobacteria</taxon>
        <taxon>Hyphomicrobiales</taxon>
        <taxon>Aurantimonadaceae</taxon>
        <taxon>Jiella</taxon>
    </lineage>
</organism>
<proteinExistence type="inferred from homology"/>
<evidence type="ECO:0000256" key="1">
    <source>
        <dbReference type="ARBA" id="ARBA00001946"/>
    </source>
</evidence>
<evidence type="ECO:0000256" key="2">
    <source>
        <dbReference type="ARBA" id="ARBA00022801"/>
    </source>
</evidence>
<dbReference type="Proteomes" id="UP000664122">
    <property type="component" value="Unassembled WGS sequence"/>
</dbReference>
<dbReference type="AlphaFoldDB" id="A0A939FZW6"/>
<comment type="cofactor">
    <cofactor evidence="1">
        <name>Mg(2+)</name>
        <dbReference type="ChEBI" id="CHEBI:18420"/>
    </cofactor>
</comment>
<evidence type="ECO:0000259" key="4">
    <source>
        <dbReference type="PROSITE" id="PS51462"/>
    </source>
</evidence>
<dbReference type="PROSITE" id="PS51462">
    <property type="entry name" value="NUDIX"/>
    <property type="match status" value="1"/>
</dbReference>
<dbReference type="EMBL" id="JAFMPP010000009">
    <property type="protein sequence ID" value="MBO0663280.1"/>
    <property type="molecule type" value="Genomic_DNA"/>
</dbReference>
<dbReference type="RefSeq" id="WP_207258121.1">
    <property type="nucleotide sequence ID" value="NZ_JAFMPP010000009.1"/>
</dbReference>
<keyword evidence="2 3" id="KW-0378">Hydrolase</keyword>
<dbReference type="PRINTS" id="PR00502">
    <property type="entry name" value="NUDIXFAMILY"/>
</dbReference>
<dbReference type="SUPFAM" id="SSF55811">
    <property type="entry name" value="Nudix"/>
    <property type="match status" value="1"/>
</dbReference>
<evidence type="ECO:0000256" key="3">
    <source>
        <dbReference type="RuleBase" id="RU003476"/>
    </source>
</evidence>
<sequence length="143" mass="16096">MHGVHLLTRPMTLGVRGAAFDAQGRIFLVRHTYIRGWYMPGGGVDAGEAAEDALLRELSEEGNLEVEARPTLIGVYCNNTQSKRDHVILYRCDGVTQHEVKTPDREIAESGFFTLDNLPDGLTDATRRRLDELAGRQPIDRYW</sequence>
<comment type="similarity">
    <text evidence="3">Belongs to the Nudix hydrolase family.</text>
</comment>
<dbReference type="InterPro" id="IPR015797">
    <property type="entry name" value="NUDIX_hydrolase-like_dom_sf"/>
</dbReference>
<evidence type="ECO:0000313" key="5">
    <source>
        <dbReference type="EMBL" id="MBO0663280.1"/>
    </source>
</evidence>
<reference evidence="5" key="1">
    <citation type="submission" date="2021-03" db="EMBL/GenBank/DDBJ databases">
        <title>Whole genome sequence of Jiella sp. CQZ9-1.</title>
        <authorList>
            <person name="Tuo L."/>
        </authorList>
    </citation>
    <scope>NUCLEOTIDE SEQUENCE</scope>
    <source>
        <strain evidence="5">CQZ9-1</strain>
    </source>
</reference>
<keyword evidence="6" id="KW-1185">Reference proteome</keyword>
<dbReference type="CDD" id="cd04680">
    <property type="entry name" value="NUDIX_Hydrolase"/>
    <property type="match status" value="1"/>
</dbReference>
<gene>
    <name evidence="5" type="ORF">J1C48_11885</name>
</gene>
<dbReference type="Gene3D" id="3.90.79.10">
    <property type="entry name" value="Nucleoside Triphosphate Pyrophosphohydrolase"/>
    <property type="match status" value="1"/>
</dbReference>
<feature type="domain" description="Nudix hydrolase" evidence="4">
    <location>
        <begin position="10"/>
        <end position="136"/>
    </location>
</feature>
<protein>
    <submittedName>
        <fullName evidence="5">NUDIX domain-containing protein</fullName>
    </submittedName>
</protein>
<evidence type="ECO:0000313" key="6">
    <source>
        <dbReference type="Proteomes" id="UP000664122"/>
    </source>
</evidence>
<dbReference type="GO" id="GO:0016787">
    <property type="term" value="F:hydrolase activity"/>
    <property type="evidence" value="ECO:0007669"/>
    <property type="project" value="UniProtKB-KW"/>
</dbReference>
<dbReference type="Pfam" id="PF00293">
    <property type="entry name" value="NUDIX"/>
    <property type="match status" value="1"/>
</dbReference>
<name>A0A939FZW6_9HYPH</name>
<dbReference type="InterPro" id="IPR020476">
    <property type="entry name" value="Nudix_hydrolase"/>
</dbReference>
<dbReference type="InterPro" id="IPR020084">
    <property type="entry name" value="NUDIX_hydrolase_CS"/>
</dbReference>
<dbReference type="PROSITE" id="PS00893">
    <property type="entry name" value="NUDIX_BOX"/>
    <property type="match status" value="1"/>
</dbReference>
<accession>A0A939FZW6</accession>
<comment type="caution">
    <text evidence="5">The sequence shown here is derived from an EMBL/GenBank/DDBJ whole genome shotgun (WGS) entry which is preliminary data.</text>
</comment>
<dbReference type="PANTHER" id="PTHR43046:SF14">
    <property type="entry name" value="MUTT_NUDIX FAMILY PROTEIN"/>
    <property type="match status" value="1"/>
</dbReference>